<dbReference type="RefSeq" id="XP_052904610.1">
    <property type="nucleotide sequence ID" value="XM_053048805.1"/>
</dbReference>
<keyword evidence="1" id="KW-0812">Transmembrane</keyword>
<reference evidence="2 3" key="1">
    <citation type="journal article" date="2014" name="Genome Announc.">
        <title>Genome Sequence of the Microsporidian Species Nematocida sp1 Strain ERTm6 (ATCC PRA-372).</title>
        <authorList>
            <person name="Bakowski M.A."/>
            <person name="Priest M."/>
            <person name="Young S."/>
            <person name="Cuomo C.A."/>
            <person name="Troemel E.R."/>
        </authorList>
    </citation>
    <scope>NUCLEOTIDE SEQUENCE [LARGE SCALE GENOMIC DNA]</scope>
    <source>
        <strain evidence="2 3">ERTm6</strain>
    </source>
</reference>
<name>A0A086J1N7_NEMA1</name>
<dbReference type="GeneID" id="77676140"/>
<protein>
    <submittedName>
        <fullName evidence="2">Uncharacterized protein</fullName>
    </submittedName>
</protein>
<proteinExistence type="predicted"/>
<dbReference type="Proteomes" id="UP000054524">
    <property type="component" value="Unassembled WGS sequence"/>
</dbReference>
<gene>
    <name evidence="2" type="ORF">NESG_01167</name>
</gene>
<comment type="caution">
    <text evidence="2">The sequence shown here is derived from an EMBL/GenBank/DDBJ whole genome shotgun (WGS) entry which is preliminary data.</text>
</comment>
<feature type="transmembrane region" description="Helical" evidence="1">
    <location>
        <begin position="387"/>
        <end position="409"/>
    </location>
</feature>
<keyword evidence="1" id="KW-0472">Membrane</keyword>
<evidence type="ECO:0000313" key="2">
    <source>
        <dbReference type="EMBL" id="KFG26055.1"/>
    </source>
</evidence>
<dbReference type="AlphaFoldDB" id="A0A086J1N7"/>
<evidence type="ECO:0000313" key="3">
    <source>
        <dbReference type="Proteomes" id="UP000054524"/>
    </source>
</evidence>
<dbReference type="EMBL" id="AKIJ01000003">
    <property type="protein sequence ID" value="KFG26055.1"/>
    <property type="molecule type" value="Genomic_DNA"/>
</dbReference>
<dbReference type="HOGENOM" id="CLU_653985_0_0_1"/>
<evidence type="ECO:0000256" key="1">
    <source>
        <dbReference type="SAM" id="Phobius"/>
    </source>
</evidence>
<organism evidence="2 3">
    <name type="scientific">Nematocida ausubeli (strain ATCC PRA-371 / ERTm2)</name>
    <name type="common">Nematode killer fungus</name>
    <dbReference type="NCBI Taxonomy" id="1913371"/>
    <lineage>
        <taxon>Eukaryota</taxon>
        <taxon>Fungi</taxon>
        <taxon>Fungi incertae sedis</taxon>
        <taxon>Microsporidia</taxon>
        <taxon>Nematocida</taxon>
    </lineage>
</organism>
<keyword evidence="3" id="KW-1185">Reference proteome</keyword>
<accession>A0A086J1N7</accession>
<keyword evidence="1" id="KW-1133">Transmembrane helix</keyword>
<sequence length="420" mass="48675">MNTTEKDSTTLKPKRTCKYNIEDKLDYYAALKRTFTKHQYILNNLNKNNQLKELASNIFIIRAIHELSQNEKKDMLDTDELTGNKMIKAFNDTVNIIDDLSMVEHVLASQEAIDKYYEFLNTYHLSEMLRIPEVFEFLLYDMRTGLKDQPDRGSIKNNNIFSYKYLFAKDKEARSILSIAIEAIRKYGGNLAISNERGEVVPNLKNIPITEKEIFCLQEFLSNTATQTLLSPIQYLEESILIKTRDNSGYRGFKPFIGELFSFLRPDGPPVCIDTLLTQMCNMAEILKRFNDDGDNAVFEWYMHSYIPKIHNHLICTANQMEICSYKERMENCLITMAEKVKEGGLIGRSKNDPSFLHIFIGKLEERVAFAAHIISRFARFIYNMDLLLLIFLICIILCICSVVLICIYPEVLQRSYIGQ</sequence>